<sequence length="75" mass="8725">MYTIKIQYVDNSCQSFEHILKVEYTDGMDETFTVLDNEILQHNFPLGFDLFLFAENAKYSASGRSAKFISVFKEQ</sequence>
<proteinExistence type="predicted"/>
<evidence type="ECO:0000313" key="1">
    <source>
        <dbReference type="EMBL" id="CDX02164.1"/>
    </source>
</evidence>
<gene>
    <name evidence="1" type="ORF">DPCES_2277</name>
</gene>
<protein>
    <submittedName>
        <fullName evidence="1">Uncharacterized protein</fullName>
    </submittedName>
</protein>
<dbReference type="EMBL" id="LK996017">
    <property type="protein sequence ID" value="CDX02164.1"/>
    <property type="molecule type" value="Genomic_DNA"/>
</dbReference>
<name>A0A098AZU7_DESHA</name>
<reference evidence="1" key="1">
    <citation type="submission" date="2014-07" db="EMBL/GenBank/DDBJ databases">
        <authorList>
            <person name="Hornung V.Bastian."/>
        </authorList>
    </citation>
    <scope>NUCLEOTIDE SEQUENCE</scope>
    <source>
        <strain evidence="1">PCE-S</strain>
    </source>
</reference>
<accession>A0A098AZU7</accession>
<dbReference type="AlphaFoldDB" id="A0A098AZU7"/>
<organism evidence="1">
    <name type="scientific">Desulfitobacterium hafniense</name>
    <name type="common">Desulfitobacterium frappieri</name>
    <dbReference type="NCBI Taxonomy" id="49338"/>
    <lineage>
        <taxon>Bacteria</taxon>
        <taxon>Bacillati</taxon>
        <taxon>Bacillota</taxon>
        <taxon>Clostridia</taxon>
        <taxon>Eubacteriales</taxon>
        <taxon>Desulfitobacteriaceae</taxon>
        <taxon>Desulfitobacterium</taxon>
    </lineage>
</organism>
<dbReference type="RefSeq" id="WP_208925667.1">
    <property type="nucleotide sequence ID" value="NZ_LK996017.1"/>
</dbReference>
<dbReference type="PATRIC" id="fig|49338.4.peg.2452"/>